<sequence length="42" mass="4710">MNGYGFAWSHPDGHGHVFLILVEHAWLEVYVDGAGMLTLNVR</sequence>
<evidence type="ECO:0000313" key="2">
    <source>
        <dbReference type="Proteomes" id="UP000235034"/>
    </source>
</evidence>
<comment type="caution">
    <text evidence="1">The sequence shown here is derived from an EMBL/GenBank/DDBJ whole genome shotgun (WGS) entry which is preliminary data.</text>
</comment>
<proteinExistence type="predicted"/>
<name>A0A2N5IWJ1_9BIFI</name>
<protein>
    <submittedName>
        <fullName evidence="1">Uncharacterized protein</fullName>
    </submittedName>
</protein>
<dbReference type="Proteomes" id="UP000235034">
    <property type="component" value="Unassembled WGS sequence"/>
</dbReference>
<evidence type="ECO:0000313" key="1">
    <source>
        <dbReference type="EMBL" id="PLS26318.1"/>
    </source>
</evidence>
<organism evidence="1 2">
    <name type="scientific">Bifidobacterium parmae</name>
    <dbReference type="NCBI Taxonomy" id="361854"/>
    <lineage>
        <taxon>Bacteria</taxon>
        <taxon>Bacillati</taxon>
        <taxon>Actinomycetota</taxon>
        <taxon>Actinomycetes</taxon>
        <taxon>Bifidobacteriales</taxon>
        <taxon>Bifidobacteriaceae</taxon>
        <taxon>Bifidobacterium</taxon>
    </lineage>
</organism>
<reference evidence="1 2" key="1">
    <citation type="submission" date="2017-07" db="EMBL/GenBank/DDBJ databases">
        <title>Bifidobacterium novel species.</title>
        <authorList>
            <person name="Lugli G.A."/>
            <person name="Milani C."/>
            <person name="Duranti S."/>
            <person name="Mangifesta M."/>
        </authorList>
    </citation>
    <scope>NUCLEOTIDE SEQUENCE [LARGE SCALE GENOMIC DNA]</scope>
    <source>
        <strain evidence="1 2">77</strain>
    </source>
</reference>
<gene>
    <name evidence="1" type="ORF">Uis4E_1893</name>
</gene>
<keyword evidence="2" id="KW-1185">Reference proteome</keyword>
<dbReference type="EMBL" id="NMWT01000028">
    <property type="protein sequence ID" value="PLS26318.1"/>
    <property type="molecule type" value="Genomic_DNA"/>
</dbReference>
<accession>A0A2N5IWJ1</accession>
<dbReference type="AlphaFoldDB" id="A0A2N5IWJ1"/>